<dbReference type="Proteomes" id="UP000660262">
    <property type="component" value="Unassembled WGS sequence"/>
</dbReference>
<dbReference type="OrthoDB" id="498786at2759"/>
<feature type="region of interest" description="Disordered" evidence="1">
    <location>
        <begin position="1"/>
        <end position="21"/>
    </location>
</feature>
<protein>
    <submittedName>
        <fullName evidence="2">Uncharacterized protein</fullName>
    </submittedName>
</protein>
<proteinExistence type="predicted"/>
<sequence length="190" mass="21090">MAAASMASTGTTPRRTALGTRPLRALTSSASRGNFMRASLRAGSWWARAFHSPPQRQQRTVAACLFSSCPPVSAQRQRCSVGVSRWRLRAQRDPMPTPGMPDDPATQTERSPLDFPEEITKPLPSNRPDIFPELKPIKPVPDPPNLPGDPEIPDEEAEEDEENNPEQPPGEEEEEEEEEEDQEDEQPPGE</sequence>
<feature type="compositionally biased region" description="Pro residues" evidence="1">
    <location>
        <begin position="138"/>
        <end position="147"/>
    </location>
</feature>
<name>A0A830I3Z9_9CHLO</name>
<feature type="compositionally biased region" description="Acidic residues" evidence="1">
    <location>
        <begin position="151"/>
        <end position="190"/>
    </location>
</feature>
<keyword evidence="3" id="KW-1185">Reference proteome</keyword>
<dbReference type="EMBL" id="BNJQ01000037">
    <property type="protein sequence ID" value="GHP11857.1"/>
    <property type="molecule type" value="Genomic_DNA"/>
</dbReference>
<evidence type="ECO:0000313" key="2">
    <source>
        <dbReference type="EMBL" id="GHP11857.1"/>
    </source>
</evidence>
<accession>A0A830I3Z9</accession>
<feature type="region of interest" description="Disordered" evidence="1">
    <location>
        <begin position="85"/>
        <end position="190"/>
    </location>
</feature>
<organism evidence="2 3">
    <name type="scientific">Pycnococcus provasolii</name>
    <dbReference type="NCBI Taxonomy" id="41880"/>
    <lineage>
        <taxon>Eukaryota</taxon>
        <taxon>Viridiplantae</taxon>
        <taxon>Chlorophyta</taxon>
        <taxon>Pseudoscourfieldiophyceae</taxon>
        <taxon>Pseudoscourfieldiales</taxon>
        <taxon>Pycnococcaceae</taxon>
        <taxon>Pycnococcus</taxon>
    </lineage>
</organism>
<reference evidence="2" key="1">
    <citation type="submission" date="2020-10" db="EMBL/GenBank/DDBJ databases">
        <title>Unveiling of a novel bifunctional photoreceptor, Dualchrome1, isolated from a cosmopolitan green alga.</title>
        <authorList>
            <person name="Suzuki S."/>
            <person name="Kawachi M."/>
        </authorList>
    </citation>
    <scope>NUCLEOTIDE SEQUENCE</scope>
    <source>
        <strain evidence="2">NIES 2893</strain>
    </source>
</reference>
<evidence type="ECO:0000313" key="3">
    <source>
        <dbReference type="Proteomes" id="UP000660262"/>
    </source>
</evidence>
<evidence type="ECO:0000256" key="1">
    <source>
        <dbReference type="SAM" id="MobiDB-lite"/>
    </source>
</evidence>
<gene>
    <name evidence="2" type="ORF">PPROV_001058400</name>
</gene>
<dbReference type="AlphaFoldDB" id="A0A830I3Z9"/>
<comment type="caution">
    <text evidence="2">The sequence shown here is derived from an EMBL/GenBank/DDBJ whole genome shotgun (WGS) entry which is preliminary data.</text>
</comment>